<gene>
    <name evidence="1" type="ORF">GW587_13685</name>
</gene>
<accession>A0ABX0FLF5</accession>
<proteinExistence type="predicted"/>
<name>A0ABX0FLF5_9BURK</name>
<dbReference type="RefSeq" id="WP_166103686.1">
    <property type="nucleotide sequence ID" value="NZ_JAADJT010000005.1"/>
</dbReference>
<evidence type="ECO:0000313" key="1">
    <source>
        <dbReference type="EMBL" id="NGZ85305.1"/>
    </source>
</evidence>
<reference evidence="2" key="1">
    <citation type="submission" date="2023-07" db="EMBL/GenBank/DDBJ databases">
        <title>Duganella aceri sp. nov., isolated from tree sap.</title>
        <authorList>
            <person name="Kim I.S."/>
        </authorList>
    </citation>
    <scope>NUCLEOTIDE SEQUENCE [LARGE SCALE GENOMIC DNA]</scope>
    <source>
        <strain evidence="2">SAP-35</strain>
    </source>
</reference>
<sequence length="50" mass="5321">MPAVLARALAPERVPQHPAPGWLLAASRWHRAPESGPASRLAFPPKESAA</sequence>
<evidence type="ECO:0000313" key="2">
    <source>
        <dbReference type="Proteomes" id="UP000666369"/>
    </source>
</evidence>
<organism evidence="1 2">
    <name type="scientific">Duganella aceris</name>
    <dbReference type="NCBI Taxonomy" id="2703883"/>
    <lineage>
        <taxon>Bacteria</taxon>
        <taxon>Pseudomonadati</taxon>
        <taxon>Pseudomonadota</taxon>
        <taxon>Betaproteobacteria</taxon>
        <taxon>Burkholderiales</taxon>
        <taxon>Oxalobacteraceae</taxon>
        <taxon>Telluria group</taxon>
        <taxon>Duganella</taxon>
    </lineage>
</organism>
<dbReference type="EMBL" id="JAADJT010000005">
    <property type="protein sequence ID" value="NGZ85305.1"/>
    <property type="molecule type" value="Genomic_DNA"/>
</dbReference>
<dbReference type="Proteomes" id="UP000666369">
    <property type="component" value="Unassembled WGS sequence"/>
</dbReference>
<comment type="caution">
    <text evidence="1">The sequence shown here is derived from an EMBL/GenBank/DDBJ whole genome shotgun (WGS) entry which is preliminary data.</text>
</comment>
<protein>
    <submittedName>
        <fullName evidence="1">Uncharacterized protein</fullName>
    </submittedName>
</protein>
<keyword evidence="2" id="KW-1185">Reference proteome</keyword>